<sequence length="91" mass="10016">RRRCHADRAHRRGGSLRGDPGPVPGRPATGPGSRRTPGPGDCQARLARPQPAAGGRRPRRLSLAQPRTALRLSQRVLRPAPRRVRQRARGR</sequence>
<feature type="non-terminal residue" evidence="2">
    <location>
        <position position="1"/>
    </location>
</feature>
<evidence type="ECO:0000256" key="1">
    <source>
        <dbReference type="SAM" id="MobiDB-lite"/>
    </source>
</evidence>
<organism evidence="2">
    <name type="scientific">Tanacetum cinerariifolium</name>
    <name type="common">Dalmatian daisy</name>
    <name type="synonym">Chrysanthemum cinerariifolium</name>
    <dbReference type="NCBI Taxonomy" id="118510"/>
    <lineage>
        <taxon>Eukaryota</taxon>
        <taxon>Viridiplantae</taxon>
        <taxon>Streptophyta</taxon>
        <taxon>Embryophyta</taxon>
        <taxon>Tracheophyta</taxon>
        <taxon>Spermatophyta</taxon>
        <taxon>Magnoliopsida</taxon>
        <taxon>eudicotyledons</taxon>
        <taxon>Gunneridae</taxon>
        <taxon>Pentapetalae</taxon>
        <taxon>asterids</taxon>
        <taxon>campanulids</taxon>
        <taxon>Asterales</taxon>
        <taxon>Asteraceae</taxon>
        <taxon>Asteroideae</taxon>
        <taxon>Anthemideae</taxon>
        <taxon>Anthemidinae</taxon>
        <taxon>Tanacetum</taxon>
    </lineage>
</organism>
<dbReference type="EMBL" id="BKCJ011826827">
    <property type="protein sequence ID" value="GFD56224.1"/>
    <property type="molecule type" value="Genomic_DNA"/>
</dbReference>
<gene>
    <name evidence="2" type="ORF">Tci_928193</name>
</gene>
<feature type="non-terminal residue" evidence="2">
    <location>
        <position position="91"/>
    </location>
</feature>
<comment type="caution">
    <text evidence="2">The sequence shown here is derived from an EMBL/GenBank/DDBJ whole genome shotgun (WGS) entry which is preliminary data.</text>
</comment>
<feature type="compositionally biased region" description="Basic residues" evidence="1">
    <location>
        <begin position="80"/>
        <end position="91"/>
    </location>
</feature>
<feature type="region of interest" description="Disordered" evidence="1">
    <location>
        <begin position="1"/>
        <end position="91"/>
    </location>
</feature>
<dbReference type="AlphaFoldDB" id="A0A699XI94"/>
<protein>
    <submittedName>
        <fullName evidence="2">Uncharacterized protein</fullName>
    </submittedName>
</protein>
<name>A0A699XI94_TANCI</name>
<evidence type="ECO:0000313" key="2">
    <source>
        <dbReference type="EMBL" id="GFD56224.1"/>
    </source>
</evidence>
<proteinExistence type="predicted"/>
<reference evidence="2" key="1">
    <citation type="journal article" date="2019" name="Sci. Rep.">
        <title>Draft genome of Tanacetum cinerariifolium, the natural source of mosquito coil.</title>
        <authorList>
            <person name="Yamashiro T."/>
            <person name="Shiraishi A."/>
            <person name="Satake H."/>
            <person name="Nakayama K."/>
        </authorList>
    </citation>
    <scope>NUCLEOTIDE SEQUENCE</scope>
</reference>
<feature type="compositionally biased region" description="Basic residues" evidence="1">
    <location>
        <begin position="1"/>
        <end position="14"/>
    </location>
</feature>
<accession>A0A699XI94</accession>
<feature type="compositionally biased region" description="Low complexity" evidence="1">
    <location>
        <begin position="26"/>
        <end position="55"/>
    </location>
</feature>